<evidence type="ECO:0000313" key="2">
    <source>
        <dbReference type="Proteomes" id="UP000247980"/>
    </source>
</evidence>
<dbReference type="Proteomes" id="UP000247980">
    <property type="component" value="Unassembled WGS sequence"/>
</dbReference>
<accession>A0A2V5ITX7</accession>
<organism evidence="1 2">
    <name type="scientific">Arthrobacter psychrolactophilus</name>
    <dbReference type="NCBI Taxonomy" id="92442"/>
    <lineage>
        <taxon>Bacteria</taxon>
        <taxon>Bacillati</taxon>
        <taxon>Actinomycetota</taxon>
        <taxon>Actinomycetes</taxon>
        <taxon>Micrococcales</taxon>
        <taxon>Micrococcaceae</taxon>
        <taxon>Arthrobacter</taxon>
    </lineage>
</organism>
<comment type="caution">
    <text evidence="1">The sequence shown here is derived from an EMBL/GenBank/DDBJ whole genome shotgun (WGS) entry which is preliminary data.</text>
</comment>
<dbReference type="EMBL" id="QJVC01000003">
    <property type="protein sequence ID" value="PYI39441.1"/>
    <property type="molecule type" value="Genomic_DNA"/>
</dbReference>
<name>A0A2V5ITX7_9MICC</name>
<reference evidence="1 2" key="1">
    <citation type="submission" date="2018-05" db="EMBL/GenBank/DDBJ databases">
        <title>Genetic diversity of glacier-inhabiting Cryobacterium bacteria in China and description of Cryobacterium mengkeensis sp. nov. and Arthrobacter glacialis sp. nov.</title>
        <authorList>
            <person name="Liu Q."/>
            <person name="Xin Y.-H."/>
        </authorList>
    </citation>
    <scope>NUCLEOTIDE SEQUENCE [LARGE SCALE GENOMIC DNA]</scope>
    <source>
        <strain evidence="1 2">B7</strain>
    </source>
</reference>
<sequence>MVRELRLAPRSDGRCNLARRPVASLANYLSATTTAPAQTVNGSFTLPFSGRAYELELDAGWVDANNIRASVGRVADGARESPSTPTADPSATVLRAPAGAARLGANHGEVAAVVLYYCRKSAAEATGNSAGGERNSIAMRPQKFFKNVLFRA</sequence>
<evidence type="ECO:0000313" key="1">
    <source>
        <dbReference type="EMBL" id="PYI39441.1"/>
    </source>
</evidence>
<gene>
    <name evidence="1" type="ORF">CVS30_05660</name>
</gene>
<proteinExistence type="predicted"/>
<keyword evidence="2" id="KW-1185">Reference proteome</keyword>
<protein>
    <submittedName>
        <fullName evidence="1">Uncharacterized protein</fullName>
    </submittedName>
</protein>
<dbReference type="AlphaFoldDB" id="A0A2V5ITX7"/>